<keyword evidence="4" id="KW-1185">Reference proteome</keyword>
<dbReference type="PANTHER" id="PTHR42850:SF4">
    <property type="entry name" value="ZINC-DEPENDENT ENDOPOLYPHOSPHATASE"/>
    <property type="match status" value="1"/>
</dbReference>
<dbReference type="InterPro" id="IPR004843">
    <property type="entry name" value="Calcineurin-like_PHP"/>
</dbReference>
<protein>
    <recommendedName>
        <fullName evidence="2">Calcineurin-like phosphoesterase domain-containing protein</fullName>
    </recommendedName>
</protein>
<accession>A0ABD3R6Q1</accession>
<gene>
    <name evidence="3" type="ORF">ACHAXA_000175</name>
</gene>
<evidence type="ECO:0000313" key="3">
    <source>
        <dbReference type="EMBL" id="KAL3808689.1"/>
    </source>
</evidence>
<organism evidence="3 4">
    <name type="scientific">Cyclostephanos tholiformis</name>
    <dbReference type="NCBI Taxonomy" id="382380"/>
    <lineage>
        <taxon>Eukaryota</taxon>
        <taxon>Sar</taxon>
        <taxon>Stramenopiles</taxon>
        <taxon>Ochrophyta</taxon>
        <taxon>Bacillariophyta</taxon>
        <taxon>Coscinodiscophyceae</taxon>
        <taxon>Thalassiosirophycidae</taxon>
        <taxon>Stephanodiscales</taxon>
        <taxon>Stephanodiscaceae</taxon>
        <taxon>Cyclostephanos</taxon>
    </lineage>
</organism>
<evidence type="ECO:0000259" key="2">
    <source>
        <dbReference type="Pfam" id="PF00149"/>
    </source>
</evidence>
<proteinExistence type="predicted"/>
<feature type="compositionally biased region" description="Acidic residues" evidence="1">
    <location>
        <begin position="453"/>
        <end position="465"/>
    </location>
</feature>
<feature type="domain" description="Calcineurin-like phosphoesterase" evidence="2">
    <location>
        <begin position="537"/>
        <end position="663"/>
    </location>
</feature>
<dbReference type="PANTHER" id="PTHR42850">
    <property type="entry name" value="METALLOPHOSPHOESTERASE"/>
    <property type="match status" value="1"/>
</dbReference>
<feature type="compositionally biased region" description="Low complexity" evidence="1">
    <location>
        <begin position="59"/>
        <end position="88"/>
    </location>
</feature>
<feature type="region of interest" description="Disordered" evidence="1">
    <location>
        <begin position="261"/>
        <end position="314"/>
    </location>
</feature>
<dbReference type="SUPFAM" id="SSF56300">
    <property type="entry name" value="Metallo-dependent phosphatases"/>
    <property type="match status" value="1"/>
</dbReference>
<dbReference type="InterPro" id="IPR029052">
    <property type="entry name" value="Metallo-depent_PP-like"/>
</dbReference>
<feature type="compositionally biased region" description="Basic residues" evidence="1">
    <location>
        <begin position="89"/>
        <end position="98"/>
    </location>
</feature>
<comment type="caution">
    <text evidence="3">The sequence shown here is derived from an EMBL/GenBank/DDBJ whole genome shotgun (WGS) entry which is preliminary data.</text>
</comment>
<feature type="region of interest" description="Disordered" evidence="1">
    <location>
        <begin position="1"/>
        <end position="113"/>
    </location>
</feature>
<evidence type="ECO:0000256" key="1">
    <source>
        <dbReference type="SAM" id="MobiDB-lite"/>
    </source>
</evidence>
<dbReference type="Pfam" id="PF00149">
    <property type="entry name" value="Metallophos"/>
    <property type="match status" value="1"/>
</dbReference>
<dbReference type="InterPro" id="IPR050126">
    <property type="entry name" value="Ap4A_hydrolase"/>
</dbReference>
<dbReference type="Gene3D" id="3.60.21.10">
    <property type="match status" value="1"/>
</dbReference>
<feature type="region of interest" description="Disordered" evidence="1">
    <location>
        <begin position="453"/>
        <end position="473"/>
    </location>
</feature>
<evidence type="ECO:0000313" key="4">
    <source>
        <dbReference type="Proteomes" id="UP001530377"/>
    </source>
</evidence>
<dbReference type="EMBL" id="JALLPB020000479">
    <property type="protein sequence ID" value="KAL3808689.1"/>
    <property type="molecule type" value="Genomic_DNA"/>
</dbReference>
<dbReference type="Proteomes" id="UP001530377">
    <property type="component" value="Unassembled WGS sequence"/>
</dbReference>
<dbReference type="AlphaFoldDB" id="A0ABD3R6Q1"/>
<name>A0ABD3R6Q1_9STRA</name>
<reference evidence="3 4" key="1">
    <citation type="submission" date="2024-10" db="EMBL/GenBank/DDBJ databases">
        <title>Updated reference genomes for cyclostephanoid diatoms.</title>
        <authorList>
            <person name="Roberts W.R."/>
            <person name="Alverson A.J."/>
        </authorList>
    </citation>
    <scope>NUCLEOTIDE SEQUENCE [LARGE SCALE GENOMIC DNA]</scope>
    <source>
        <strain evidence="3 4">AJA228-03</strain>
    </source>
</reference>
<feature type="compositionally biased region" description="Basic and acidic residues" evidence="1">
    <location>
        <begin position="1"/>
        <end position="13"/>
    </location>
</feature>
<sequence length="761" mass="83821">MVEQEREERRRLDLWMQRRRRRLPGGARGEGGVSEIKSEEGGATNGMAKNKPRLGVGGVSFPPGESSSSPSSEGAYEGTTTTTTTRSPRGSRKSRSRPSKAGGGPGGSTAGRKMVRRGMEMLVGGEPINADPPQRFVELNYYRKHPRLWARAITTNSPDFGPLMHMHSAGKVGDESLSLFCENFVAVTCKWGICPEDLRRIVSERAPGGEGDDISISENDVEVLIRSISLPDAADDCADADDDGIDGRAVIYNSRELDAPRGFGAQTQSERKRRDSLGGRSGISSEKSLGPMQSVSVWDSSAGDTLNREGTNSDDRLTFTLGGELKFSLGVSRSEIESSAFRRVLLEGIGLSINADELGFDVQVAKLVLVDMEEGSTDITVQFQLCPREHMGVGEAKRAAKEVNGALASAMDDGKMAMMLARAAREEKGWPVKIRDRLVEEFLFEIEDEEEKEYVDDADADDDDTKSDNMNLDEYDRPLVMDGNVLHAKDDMWLGGGNGGVFFDYSELNYSNSPYKGKLGPYFVDAAIERARQNQPRVIAIGDVHGCIDELKALLKKCDYHPGDTIVFLGDLVCKGPDSLSVVQMAREVGAIGVRGNHDFEVVRWHQAIKSGADPPVIGSEHYHVASALSTADLKWMYSLPWFISSSHLNALFVHAGFVSGIRLAKQNPRLMMNMRSILPDGTVTSKFFNNWPWARLWDGPQTVFFGHDADRGLQQYEHAIGLDTGCVYGGKLTACILPERRLVSVNAKREYFQYRRKHFD</sequence>
<feature type="compositionally biased region" description="Polar residues" evidence="1">
    <location>
        <begin position="282"/>
        <end position="310"/>
    </location>
</feature>